<comment type="caution">
    <text evidence="13">The sequence shown here is derived from an EMBL/GenBank/DDBJ whole genome shotgun (WGS) entry which is preliminary data.</text>
</comment>
<evidence type="ECO:0000313" key="14">
    <source>
        <dbReference type="Proteomes" id="UP001589862"/>
    </source>
</evidence>
<feature type="transmembrane region" description="Helical" evidence="12">
    <location>
        <begin position="101"/>
        <end position="121"/>
    </location>
</feature>
<feature type="transmembrane region" description="Helical" evidence="12">
    <location>
        <begin position="179"/>
        <end position="198"/>
    </location>
</feature>
<dbReference type="RefSeq" id="WP_377457409.1">
    <property type="nucleotide sequence ID" value="NZ_JBHLUB010000001.1"/>
</dbReference>
<protein>
    <submittedName>
        <fullName evidence="13">Heme A synthase</fullName>
    </submittedName>
</protein>
<keyword evidence="3 12" id="KW-0812">Transmembrane</keyword>
<evidence type="ECO:0000256" key="11">
    <source>
        <dbReference type="ARBA" id="ARBA00023444"/>
    </source>
</evidence>
<gene>
    <name evidence="13" type="ORF">ACFFFR_00970</name>
</gene>
<sequence>MTKTELPKIAKSAYGLAIASWISEMGIIVTGGAVRVTGSGLGCSEWPKCTPESMVPTAELGMHGAIEFGNRLLTFVLAGIALALVVVLWKQRQHFRMIIGLAIGLMMTIPIQAVLGGITVWSGLNPWVVAGHFLVSAIMVAVATLMLVRVAAEHRRSKGELAAHAPIVDGPTTGTTRMLAGSLIIFMALSVFFGTIVTGTGPHAGDPGAPRHNFDLELVARIHVAPVWILTAAALILTFLTFKIGGSATQKRSVVLLVAAILYQGVIGYVQYFTGVPIVLVLFHLLGTGLSISAVTYAADKQLSKYRVHSVPEQLPAAV</sequence>
<feature type="transmembrane region" description="Helical" evidence="12">
    <location>
        <begin position="278"/>
        <end position="299"/>
    </location>
</feature>
<evidence type="ECO:0000256" key="1">
    <source>
        <dbReference type="ARBA" id="ARBA00004141"/>
    </source>
</evidence>
<evidence type="ECO:0000313" key="13">
    <source>
        <dbReference type="EMBL" id="MFC0580960.1"/>
    </source>
</evidence>
<dbReference type="PANTHER" id="PTHR35457">
    <property type="entry name" value="HEME A SYNTHASE"/>
    <property type="match status" value="1"/>
</dbReference>
<dbReference type="Pfam" id="PF02628">
    <property type="entry name" value="COX15-CtaA"/>
    <property type="match status" value="1"/>
</dbReference>
<evidence type="ECO:0000256" key="10">
    <source>
        <dbReference type="ARBA" id="ARBA00023157"/>
    </source>
</evidence>
<feature type="transmembrane region" description="Helical" evidence="12">
    <location>
        <begin position="72"/>
        <end position="89"/>
    </location>
</feature>
<keyword evidence="4" id="KW-0479">Metal-binding</keyword>
<reference evidence="13 14" key="1">
    <citation type="submission" date="2024-09" db="EMBL/GenBank/DDBJ databases">
        <authorList>
            <person name="Sun Q."/>
            <person name="Mori K."/>
        </authorList>
    </citation>
    <scope>NUCLEOTIDE SEQUENCE [LARGE SCALE GENOMIC DNA]</scope>
    <source>
        <strain evidence="13 14">NCAIM B.02604</strain>
    </source>
</reference>
<feature type="transmembrane region" description="Helical" evidence="12">
    <location>
        <begin position="127"/>
        <end position="148"/>
    </location>
</feature>
<keyword evidence="9 12" id="KW-0472">Membrane</keyword>
<comment type="subcellular location">
    <subcellularLocation>
        <location evidence="1">Membrane</location>
        <topology evidence="1">Multi-pass membrane protein</topology>
    </subcellularLocation>
</comment>
<evidence type="ECO:0000256" key="12">
    <source>
        <dbReference type="SAM" id="Phobius"/>
    </source>
</evidence>
<keyword evidence="6" id="KW-0560">Oxidoreductase</keyword>
<keyword evidence="7" id="KW-0408">Iron</keyword>
<evidence type="ECO:0000256" key="8">
    <source>
        <dbReference type="ARBA" id="ARBA00023133"/>
    </source>
</evidence>
<name>A0ABV6P757_9MICC</name>
<keyword evidence="8" id="KW-0350">Heme biosynthesis</keyword>
<evidence type="ECO:0000256" key="2">
    <source>
        <dbReference type="ARBA" id="ARBA00022475"/>
    </source>
</evidence>
<keyword evidence="5 12" id="KW-1133">Transmembrane helix</keyword>
<organism evidence="13 14">
    <name type="scientific">Micrococcoides hystricis</name>
    <dbReference type="NCBI Taxonomy" id="1572761"/>
    <lineage>
        <taxon>Bacteria</taxon>
        <taxon>Bacillati</taxon>
        <taxon>Actinomycetota</taxon>
        <taxon>Actinomycetes</taxon>
        <taxon>Micrococcales</taxon>
        <taxon>Micrococcaceae</taxon>
        <taxon>Micrococcoides</taxon>
    </lineage>
</organism>
<dbReference type="InterPro" id="IPR003780">
    <property type="entry name" value="COX15/CtaA_fam"/>
</dbReference>
<feature type="transmembrane region" description="Helical" evidence="12">
    <location>
        <begin position="218"/>
        <end position="242"/>
    </location>
</feature>
<dbReference type="Proteomes" id="UP001589862">
    <property type="component" value="Unassembled WGS sequence"/>
</dbReference>
<dbReference type="EMBL" id="JBHLUB010000001">
    <property type="protein sequence ID" value="MFC0580960.1"/>
    <property type="molecule type" value="Genomic_DNA"/>
</dbReference>
<evidence type="ECO:0000256" key="3">
    <source>
        <dbReference type="ARBA" id="ARBA00022692"/>
    </source>
</evidence>
<feature type="transmembrane region" description="Helical" evidence="12">
    <location>
        <begin position="254"/>
        <end position="272"/>
    </location>
</feature>
<dbReference type="InterPro" id="IPR050450">
    <property type="entry name" value="COX15/CtaA_HemeA_synthase"/>
</dbReference>
<keyword evidence="2" id="KW-1003">Cell membrane</keyword>
<evidence type="ECO:0000256" key="7">
    <source>
        <dbReference type="ARBA" id="ARBA00023004"/>
    </source>
</evidence>
<keyword evidence="10" id="KW-1015">Disulfide bond</keyword>
<evidence type="ECO:0000256" key="4">
    <source>
        <dbReference type="ARBA" id="ARBA00022723"/>
    </source>
</evidence>
<keyword evidence="14" id="KW-1185">Reference proteome</keyword>
<proteinExistence type="predicted"/>
<accession>A0ABV6P757</accession>
<dbReference type="PANTHER" id="PTHR35457:SF1">
    <property type="entry name" value="HEME A SYNTHASE"/>
    <property type="match status" value="1"/>
</dbReference>
<evidence type="ECO:0000256" key="5">
    <source>
        <dbReference type="ARBA" id="ARBA00022989"/>
    </source>
</evidence>
<evidence type="ECO:0000256" key="9">
    <source>
        <dbReference type="ARBA" id="ARBA00023136"/>
    </source>
</evidence>
<feature type="transmembrane region" description="Helical" evidence="12">
    <location>
        <begin position="12"/>
        <end position="34"/>
    </location>
</feature>
<comment type="pathway">
    <text evidence="11">Porphyrin-containing compound metabolism.</text>
</comment>
<evidence type="ECO:0000256" key="6">
    <source>
        <dbReference type="ARBA" id="ARBA00023002"/>
    </source>
</evidence>